<reference evidence="3" key="1">
    <citation type="submission" date="2025-08" db="UniProtKB">
        <authorList>
            <consortium name="RefSeq"/>
        </authorList>
    </citation>
    <scope>IDENTIFICATION</scope>
    <source>
        <tissue evidence="3">Whole body</tissue>
    </source>
</reference>
<dbReference type="Proteomes" id="UP000504618">
    <property type="component" value="Unplaced"/>
</dbReference>
<dbReference type="RefSeq" id="XP_024889519.1">
    <property type="nucleotide sequence ID" value="XM_025033751.1"/>
</dbReference>
<feature type="domain" description="C2H2-type" evidence="1">
    <location>
        <begin position="80"/>
        <end position="101"/>
    </location>
</feature>
<dbReference type="SUPFAM" id="SSF57667">
    <property type="entry name" value="beta-beta-alpha zinc fingers"/>
    <property type="match status" value="1"/>
</dbReference>
<dbReference type="InterPro" id="IPR013087">
    <property type="entry name" value="Znf_C2H2_type"/>
</dbReference>
<evidence type="ECO:0000259" key="1">
    <source>
        <dbReference type="PROSITE" id="PS00028"/>
    </source>
</evidence>
<dbReference type="PROSITE" id="PS00028">
    <property type="entry name" value="ZINC_FINGER_C2H2_1"/>
    <property type="match status" value="1"/>
</dbReference>
<keyword evidence="2" id="KW-1185">Reference proteome</keyword>
<protein>
    <submittedName>
        <fullName evidence="3">Transcription factor grauzone-like</fullName>
    </submittedName>
</protein>
<proteinExistence type="predicted"/>
<dbReference type="SMART" id="SM00355">
    <property type="entry name" value="ZnF_C2H2"/>
    <property type="match status" value="2"/>
</dbReference>
<evidence type="ECO:0000313" key="2">
    <source>
        <dbReference type="Proteomes" id="UP000504618"/>
    </source>
</evidence>
<dbReference type="OrthoDB" id="3437960at2759"/>
<dbReference type="Gene3D" id="3.30.160.60">
    <property type="entry name" value="Classic Zinc Finger"/>
    <property type="match status" value="1"/>
</dbReference>
<accession>A0A6J1R3B6</accession>
<organism evidence="2 3">
    <name type="scientific">Temnothorax curvispinosus</name>
    <dbReference type="NCBI Taxonomy" id="300111"/>
    <lineage>
        <taxon>Eukaryota</taxon>
        <taxon>Metazoa</taxon>
        <taxon>Ecdysozoa</taxon>
        <taxon>Arthropoda</taxon>
        <taxon>Hexapoda</taxon>
        <taxon>Insecta</taxon>
        <taxon>Pterygota</taxon>
        <taxon>Neoptera</taxon>
        <taxon>Endopterygota</taxon>
        <taxon>Hymenoptera</taxon>
        <taxon>Apocrita</taxon>
        <taxon>Aculeata</taxon>
        <taxon>Formicoidea</taxon>
        <taxon>Formicidae</taxon>
        <taxon>Myrmicinae</taxon>
        <taxon>Temnothorax</taxon>
    </lineage>
</organism>
<dbReference type="GeneID" id="112465941"/>
<dbReference type="AlphaFoldDB" id="A0A6J1R3B6"/>
<name>A0A6J1R3B6_9HYME</name>
<dbReference type="InterPro" id="IPR036236">
    <property type="entry name" value="Znf_C2H2_sf"/>
</dbReference>
<evidence type="ECO:0000313" key="3">
    <source>
        <dbReference type="RefSeq" id="XP_024889519.1"/>
    </source>
</evidence>
<sequence>MIECALCFRSVEGFDRIPRSSELSATAQKKIGYVPRTQNANVDAKCFCLHTCCECQKTYKSRMALNRHVREECGRILYTCPYCRNIMPMKFNLLNHLKKEHGC</sequence>
<gene>
    <name evidence="3" type="primary">LOC112465941</name>
</gene>